<reference evidence="3" key="1">
    <citation type="submission" date="2024-07" db="EMBL/GenBank/DDBJ databases">
        <title>Complete genome sequences of cellulolytic bacteria, Kitasatospora sp. CMC57 and Streptomyces sp. CMC78, isolated from Japanese agricultural soil.</title>
        <authorList>
            <person name="Hashimoto T."/>
            <person name="Ito M."/>
            <person name="Iwamoto M."/>
            <person name="Fukahori D."/>
            <person name="Shoda T."/>
            <person name="Sakoda M."/>
            <person name="Morohoshi T."/>
            <person name="Mitsuboshi M."/>
            <person name="Nishizawa T."/>
        </authorList>
    </citation>
    <scope>NUCLEOTIDE SEQUENCE</scope>
    <source>
        <strain evidence="3">CMC78</strain>
    </source>
</reference>
<keyword evidence="2" id="KW-0472">Membrane</keyword>
<keyword evidence="2" id="KW-1133">Transmembrane helix</keyword>
<evidence type="ECO:0000256" key="1">
    <source>
        <dbReference type="SAM" id="MobiDB-lite"/>
    </source>
</evidence>
<feature type="region of interest" description="Disordered" evidence="1">
    <location>
        <begin position="60"/>
        <end position="84"/>
    </location>
</feature>
<evidence type="ECO:0008006" key="4">
    <source>
        <dbReference type="Google" id="ProtNLM"/>
    </source>
</evidence>
<feature type="compositionally biased region" description="Pro residues" evidence="1">
    <location>
        <begin position="74"/>
        <end position="84"/>
    </location>
</feature>
<proteinExistence type="predicted"/>
<dbReference type="AlphaFoldDB" id="A0AB33KRH3"/>
<protein>
    <recommendedName>
        <fullName evidence="4">ABC transporter permease</fullName>
    </recommendedName>
</protein>
<evidence type="ECO:0000313" key="3">
    <source>
        <dbReference type="EMBL" id="BFP55275.1"/>
    </source>
</evidence>
<gene>
    <name evidence="3" type="ORF">SCMC78_50820</name>
</gene>
<feature type="transmembrane region" description="Helical" evidence="2">
    <location>
        <begin position="180"/>
        <end position="201"/>
    </location>
</feature>
<feature type="transmembrane region" description="Helical" evidence="2">
    <location>
        <begin position="221"/>
        <end position="244"/>
    </location>
</feature>
<evidence type="ECO:0000256" key="2">
    <source>
        <dbReference type="SAM" id="Phobius"/>
    </source>
</evidence>
<keyword evidence="2" id="KW-0812">Transmembrane</keyword>
<organism evidence="3">
    <name type="scientific">Streptomyces sp. CMC78</name>
    <dbReference type="NCBI Taxonomy" id="3231512"/>
    <lineage>
        <taxon>Bacteria</taxon>
        <taxon>Bacillati</taxon>
        <taxon>Actinomycetota</taxon>
        <taxon>Actinomycetes</taxon>
        <taxon>Kitasatosporales</taxon>
        <taxon>Streptomycetaceae</taxon>
        <taxon>Streptomyces</taxon>
    </lineage>
</organism>
<feature type="region of interest" description="Disordered" evidence="1">
    <location>
        <begin position="1"/>
        <end position="39"/>
    </location>
</feature>
<feature type="transmembrane region" description="Helical" evidence="2">
    <location>
        <begin position="135"/>
        <end position="159"/>
    </location>
</feature>
<sequence>MGRDVSPPDHMTLRNVQLPARRTGGDSATGQRRRPPVRRRRIITRQDVPGRAVREIRVMTTTDLARQEPRPESRLPPPARPPLPPAPRWAVRAAQVAAWSTVPSGLWRVALVLGVPVGVMEREEFLAAFPDNSALIGLAYVLLIGAVAEAASYLTLGLVRPWGDVAPRRLPLVGGRPVNAGFAVLAASLGALTVTVLWWVFFFGGLLTAPGPDPGISAGEVLFVAAYAPLLLWGPLLAAVTWSYHRRHRARPRP</sequence>
<name>A0AB33KRH3_9ACTN</name>
<dbReference type="KEGG" id="stcm:SCMC78_50820"/>
<dbReference type="EMBL" id="AP035884">
    <property type="protein sequence ID" value="BFP55275.1"/>
    <property type="molecule type" value="Genomic_DNA"/>
</dbReference>
<accession>A0AB33KRH3</accession>